<sequence length="93" mass="10277">MALSRGVVLVGLLVLLVEGAAAKRCHVQNVDYLIGGCAPDNMAPANMDIGCAVRCKRWGARFQSRTRQLMETSARCVDRGRCKCWRCYKNVMG</sequence>
<evidence type="ECO:0000256" key="1">
    <source>
        <dbReference type="SAM" id="SignalP"/>
    </source>
</evidence>
<feature type="signal peptide" evidence="1">
    <location>
        <begin position="1"/>
        <end position="22"/>
    </location>
</feature>
<gene>
    <name evidence="2" type="ORF">PBRA_007147</name>
    <name evidence="3" type="ORF">PLBR_LOCUS5804</name>
</gene>
<keyword evidence="1" id="KW-0732">Signal</keyword>
<reference evidence="2 4" key="1">
    <citation type="submission" date="2015-02" db="EMBL/GenBank/DDBJ databases">
        <authorList>
            <person name="Chooi Y.-H."/>
        </authorList>
    </citation>
    <scope>NUCLEOTIDE SEQUENCE [LARGE SCALE GENOMIC DNA]</scope>
    <source>
        <strain evidence="2">E3</strain>
    </source>
</reference>
<organism evidence="2 4">
    <name type="scientific">Plasmodiophora brassicae</name>
    <name type="common">Clubroot disease agent</name>
    <dbReference type="NCBI Taxonomy" id="37360"/>
    <lineage>
        <taxon>Eukaryota</taxon>
        <taxon>Sar</taxon>
        <taxon>Rhizaria</taxon>
        <taxon>Endomyxa</taxon>
        <taxon>Phytomyxea</taxon>
        <taxon>Plasmodiophorida</taxon>
        <taxon>Plasmodiophoridae</taxon>
        <taxon>Plasmodiophora</taxon>
    </lineage>
</organism>
<keyword evidence="4" id="KW-1185">Reference proteome</keyword>
<evidence type="ECO:0000313" key="5">
    <source>
        <dbReference type="Proteomes" id="UP000290189"/>
    </source>
</evidence>
<evidence type="ECO:0000313" key="3">
    <source>
        <dbReference type="EMBL" id="SPQ98589.1"/>
    </source>
</evidence>
<dbReference type="Proteomes" id="UP000039324">
    <property type="component" value="Unassembled WGS sequence"/>
</dbReference>
<dbReference type="EMBL" id="CDSF01000089">
    <property type="protein sequence ID" value="CEO99033.1"/>
    <property type="molecule type" value="Genomic_DNA"/>
</dbReference>
<proteinExistence type="predicted"/>
<evidence type="ECO:0000313" key="2">
    <source>
        <dbReference type="EMBL" id="CEO99033.1"/>
    </source>
</evidence>
<accession>A0A0G4IUL3</accession>
<keyword evidence="3" id="KW-0496">Mitochondrion</keyword>
<feature type="chain" id="PRO_5035990754" evidence="1">
    <location>
        <begin position="23"/>
        <end position="93"/>
    </location>
</feature>
<evidence type="ECO:0000313" key="4">
    <source>
        <dbReference type="Proteomes" id="UP000039324"/>
    </source>
</evidence>
<dbReference type="Proteomes" id="UP000290189">
    <property type="component" value="Unassembled WGS sequence"/>
</dbReference>
<dbReference type="EMBL" id="OVEO01000010">
    <property type="protein sequence ID" value="SPQ98589.1"/>
    <property type="molecule type" value="Genomic_DNA"/>
</dbReference>
<reference evidence="3 5" key="2">
    <citation type="submission" date="2018-03" db="EMBL/GenBank/DDBJ databases">
        <authorList>
            <person name="Fogelqvist J."/>
        </authorList>
    </citation>
    <scope>NUCLEOTIDE SEQUENCE [LARGE SCALE GENOMIC DNA]</scope>
</reference>
<name>A0A0G4IUL3_PLABS</name>
<geneLocation type="mitochondrion" evidence="3"/>
<dbReference type="AlphaFoldDB" id="A0A0G4IUL3"/>
<protein>
    <submittedName>
        <fullName evidence="2">Uncharacterized protein</fullName>
    </submittedName>
</protein>